<evidence type="ECO:0000256" key="1">
    <source>
        <dbReference type="ARBA" id="ARBA00006484"/>
    </source>
</evidence>
<dbReference type="FunFam" id="3.40.50.720:FF:000084">
    <property type="entry name" value="Short-chain dehydrogenase reductase"/>
    <property type="match status" value="1"/>
</dbReference>
<dbReference type="Proteomes" id="UP001634007">
    <property type="component" value="Unassembled WGS sequence"/>
</dbReference>
<name>A0ABD3ILM8_EUCGL</name>
<evidence type="ECO:0000313" key="5">
    <source>
        <dbReference type="Proteomes" id="UP001634007"/>
    </source>
</evidence>
<accession>A0ABD3ILM8</accession>
<dbReference type="InterPro" id="IPR020904">
    <property type="entry name" value="Sc_DH/Rdtase_CS"/>
</dbReference>
<keyword evidence="5" id="KW-1185">Reference proteome</keyword>
<evidence type="ECO:0000256" key="3">
    <source>
        <dbReference type="SAM" id="SignalP"/>
    </source>
</evidence>
<organism evidence="4 5">
    <name type="scientific">Eucalyptus globulus</name>
    <name type="common">Tasmanian blue gum</name>
    <dbReference type="NCBI Taxonomy" id="34317"/>
    <lineage>
        <taxon>Eukaryota</taxon>
        <taxon>Viridiplantae</taxon>
        <taxon>Streptophyta</taxon>
        <taxon>Embryophyta</taxon>
        <taxon>Tracheophyta</taxon>
        <taxon>Spermatophyta</taxon>
        <taxon>Magnoliopsida</taxon>
        <taxon>eudicotyledons</taxon>
        <taxon>Gunneridae</taxon>
        <taxon>Pentapetalae</taxon>
        <taxon>rosids</taxon>
        <taxon>malvids</taxon>
        <taxon>Myrtales</taxon>
        <taxon>Myrtaceae</taxon>
        <taxon>Myrtoideae</taxon>
        <taxon>Eucalypteae</taxon>
        <taxon>Eucalyptus</taxon>
    </lineage>
</organism>
<feature type="signal peptide" evidence="3">
    <location>
        <begin position="1"/>
        <end position="18"/>
    </location>
</feature>
<feature type="chain" id="PRO_5044890580" evidence="3">
    <location>
        <begin position="19"/>
        <end position="248"/>
    </location>
</feature>
<sequence>MATLAAAALPLWGRVAIATSLSRGIGRAIAVHLASLGVKVVVNYTSINFSSPDFAISVRADVSDPESVKSPFDAAESTFGSPVHILVNSAGVMDAEHFSIADTLVEEFDKIFSVNARGTFICCCEVANRLKRHGGGRIVLLSSSLAVALKPNYGAYTASKAAVETVARVLAKELKGTGITANCIAPGPIATELFFAGRSEEYVKGVVEACPHGRLGKADDVAPVVGFLASNGSEWVNGQVIPVNGGFV</sequence>
<dbReference type="Gene3D" id="3.40.50.720">
    <property type="entry name" value="NAD(P)-binding Rossmann-like Domain"/>
    <property type="match status" value="1"/>
</dbReference>
<evidence type="ECO:0000313" key="4">
    <source>
        <dbReference type="EMBL" id="KAL3715508.1"/>
    </source>
</evidence>
<dbReference type="EMBL" id="JBJKBG010000011">
    <property type="protein sequence ID" value="KAL3715508.1"/>
    <property type="molecule type" value="Genomic_DNA"/>
</dbReference>
<dbReference type="AlphaFoldDB" id="A0ABD3ILM8"/>
<keyword evidence="3" id="KW-0732">Signal</keyword>
<proteinExistence type="inferred from homology"/>
<dbReference type="GO" id="GO:0016614">
    <property type="term" value="F:oxidoreductase activity, acting on CH-OH group of donors"/>
    <property type="evidence" value="ECO:0007669"/>
    <property type="project" value="UniProtKB-ARBA"/>
</dbReference>
<dbReference type="PRINTS" id="PR00080">
    <property type="entry name" value="SDRFAMILY"/>
</dbReference>
<dbReference type="InterPro" id="IPR002347">
    <property type="entry name" value="SDR_fam"/>
</dbReference>
<comment type="similarity">
    <text evidence="1">Belongs to the short-chain dehydrogenases/reductases (SDR) family.</text>
</comment>
<dbReference type="PANTHER" id="PTHR48107">
    <property type="entry name" value="NADPH-DEPENDENT ALDEHYDE REDUCTASE-LIKE PROTEIN, CHLOROPLASTIC-RELATED"/>
    <property type="match status" value="1"/>
</dbReference>
<dbReference type="InterPro" id="IPR036291">
    <property type="entry name" value="NAD(P)-bd_dom_sf"/>
</dbReference>
<comment type="caution">
    <text evidence="4">The sequence shown here is derived from an EMBL/GenBank/DDBJ whole genome shotgun (WGS) entry which is preliminary data.</text>
</comment>
<dbReference type="Pfam" id="PF13561">
    <property type="entry name" value="adh_short_C2"/>
    <property type="match status" value="1"/>
</dbReference>
<evidence type="ECO:0000256" key="2">
    <source>
        <dbReference type="ARBA" id="ARBA00023002"/>
    </source>
</evidence>
<dbReference type="SUPFAM" id="SSF51735">
    <property type="entry name" value="NAD(P)-binding Rossmann-fold domains"/>
    <property type="match status" value="1"/>
</dbReference>
<reference evidence="4 5" key="1">
    <citation type="submission" date="2024-11" db="EMBL/GenBank/DDBJ databases">
        <title>Chromosome-level genome assembly of Eucalyptus globulus Labill. provides insights into its genome evolution.</title>
        <authorList>
            <person name="Li X."/>
        </authorList>
    </citation>
    <scope>NUCLEOTIDE SEQUENCE [LARGE SCALE GENOMIC DNA]</scope>
    <source>
        <strain evidence="4">CL2024</strain>
        <tissue evidence="4">Fresh tender leaves</tissue>
    </source>
</reference>
<dbReference type="PRINTS" id="PR00081">
    <property type="entry name" value="GDHRDH"/>
</dbReference>
<gene>
    <name evidence="4" type="ORF">ACJRO7_007269</name>
</gene>
<protein>
    <submittedName>
        <fullName evidence="4">Uncharacterized protein</fullName>
    </submittedName>
</protein>
<keyword evidence="2" id="KW-0560">Oxidoreductase</keyword>
<dbReference type="PROSITE" id="PS00061">
    <property type="entry name" value="ADH_SHORT"/>
    <property type="match status" value="1"/>
</dbReference>
<dbReference type="PANTHER" id="PTHR48107:SF29">
    <property type="entry name" value="ENOYL-(ACYL CARRIER) REDUCTASE"/>
    <property type="match status" value="1"/>
</dbReference>